<feature type="compositionally biased region" description="Basic and acidic residues" evidence="1">
    <location>
        <begin position="85"/>
        <end position="99"/>
    </location>
</feature>
<evidence type="ECO:0000313" key="2">
    <source>
        <dbReference type="Ensembl" id="ENSNNAP00000027885.1"/>
    </source>
</evidence>
<feature type="region of interest" description="Disordered" evidence="1">
    <location>
        <begin position="33"/>
        <end position="113"/>
    </location>
</feature>
<accession>A0A8C6YHS3</accession>
<keyword evidence="3" id="KW-1185">Reference proteome</keyword>
<name>A0A8C6YHS3_NAJNA</name>
<sequence>MFNPAEQPPEAGDASPLVWSDCAGLCWNLAAPGLGEAPHADSHSTGRSSASLGSFPRPGAQWLHKADYKLQRIPEGARSDAGANEPREPLSPDRREGRAGKRKAWTTQSRGRPACLPPLLSAGIQKAPQRTERPWERAQQEVCAGGQFAWQAGKERPPLTAGNCLFSRQQSPSQSLIWKPAVALIVRYSSR</sequence>
<dbReference type="OrthoDB" id="8961420at2759"/>
<dbReference type="Proteomes" id="UP000694559">
    <property type="component" value="Unplaced"/>
</dbReference>
<dbReference type="AlphaFoldDB" id="A0A8C6YHS3"/>
<reference evidence="2" key="2">
    <citation type="submission" date="2025-09" db="UniProtKB">
        <authorList>
            <consortium name="Ensembl"/>
        </authorList>
    </citation>
    <scope>IDENTIFICATION</scope>
</reference>
<evidence type="ECO:0000313" key="3">
    <source>
        <dbReference type="Proteomes" id="UP000694559"/>
    </source>
</evidence>
<dbReference type="GeneTree" id="ENSGT00640000092035"/>
<feature type="compositionally biased region" description="Basic and acidic residues" evidence="1">
    <location>
        <begin position="64"/>
        <end position="78"/>
    </location>
</feature>
<evidence type="ECO:0000256" key="1">
    <source>
        <dbReference type="SAM" id="MobiDB-lite"/>
    </source>
</evidence>
<dbReference type="Ensembl" id="ENSNNAT00000029211.1">
    <property type="protein sequence ID" value="ENSNNAP00000027885.1"/>
    <property type="gene ID" value="ENSNNAG00000017995.1"/>
</dbReference>
<proteinExistence type="predicted"/>
<protein>
    <submittedName>
        <fullName evidence="2">Uncharacterized protein</fullName>
    </submittedName>
</protein>
<reference evidence="2" key="1">
    <citation type="submission" date="2025-08" db="UniProtKB">
        <authorList>
            <consortium name="Ensembl"/>
        </authorList>
    </citation>
    <scope>IDENTIFICATION</scope>
</reference>
<organism evidence="2 3">
    <name type="scientific">Naja naja</name>
    <name type="common">Indian cobra</name>
    <dbReference type="NCBI Taxonomy" id="35670"/>
    <lineage>
        <taxon>Eukaryota</taxon>
        <taxon>Metazoa</taxon>
        <taxon>Chordata</taxon>
        <taxon>Craniata</taxon>
        <taxon>Vertebrata</taxon>
        <taxon>Euteleostomi</taxon>
        <taxon>Lepidosauria</taxon>
        <taxon>Squamata</taxon>
        <taxon>Bifurcata</taxon>
        <taxon>Unidentata</taxon>
        <taxon>Episquamata</taxon>
        <taxon>Toxicofera</taxon>
        <taxon>Serpentes</taxon>
        <taxon>Colubroidea</taxon>
        <taxon>Elapidae</taxon>
        <taxon>Elapinae</taxon>
        <taxon>Naja</taxon>
    </lineage>
</organism>